<evidence type="ECO:0000256" key="2">
    <source>
        <dbReference type="ARBA" id="ARBA00022692"/>
    </source>
</evidence>
<keyword evidence="3" id="KW-1133">Transmembrane helix</keyword>
<evidence type="ECO:0000256" key="1">
    <source>
        <dbReference type="ARBA" id="ARBA00004167"/>
    </source>
</evidence>
<keyword evidence="4" id="KW-0472">Membrane</keyword>
<dbReference type="EMBL" id="CP136864">
    <property type="protein sequence ID" value="WOJ94319.1"/>
    <property type="molecule type" value="Genomic_DNA"/>
</dbReference>
<evidence type="ECO:0000256" key="4">
    <source>
        <dbReference type="ARBA" id="ARBA00023136"/>
    </source>
</evidence>
<sequence>MRRRVVAYLALAVLLLIPLLPVFVLGTDVGLGLGIRVLEARLPIQVENPQGSFWTGMSLDVFRYDDESLSMELQDLHLRVAWACVLRSTLCVRDASASKVSLAVKAASKPTDQPLQAPLPWLPVAVNIDRLAVDELVFYRGSETEVLKNLRLSGDVASDTALIEAFSGEHRLARWSGGGAIARSGRWDLKLDVAVQALAVSNWPENLDHSFTLDFSGDLRALKGDISASAGSPALALAVDLSSAGLITASGSLEGLSDLVPQSNALSNVSGVGPFLFESKIRDAKNLKLALRQQWQGFAPEPVWLELKLAQQAAVWELEQAVLGEASQPLLRASGFLGELESLAPRLEVVADQFHVPLKDGSPEMTVTGVGDIAFSALDPLGTLSLALRDIDLQEGSNQWEMAGDLSASDVPVLPLGSLKGARNGLAFSYHRTSQPGAAALLELPQGLPPSDVSISALSARVFPGEVTQLEIKSEGDLRGNLEVALQKTDQGATFLMQPFVVFFRDEAVRGNEPVAGRWDATEASILLDALCLQWRANSMCAQSAVLGQSGSLGLTLEIDEELQGAVSDKPFSIQAQGTGTLDLLWTAGVLEDALFDLSFDLLSLDPFMYEGTALPIRWEQARASGYFRPDAKNLSLDLRSERVGVLAATLTEQGAELTGSLKASDIDLASLDDLLPEWSLGSGAIEADMTVAGSRSQPLLFGQLALKGAGAEHPEIATTLTDANLLLDATGDGFTIDGSAMLGGAPLTLTGLCCDDGALQAELQGVRNQLSLPVGVEATISPRLDLQLTTQSLAVSGDISVHKGEFQHAGPLENAIAVSDDFYRVDLPAKPPRRFDLSLDLRALIEPGFTLRSRELVATLSGDLRVNMQPELPASLYGDLQVLGGELRAYGQVLRLTQGSVGFVGDPFNPALNLSAERRIRAEDLRVGFYVRGSLEEPVFEIFSDPVRSERDTLSYLLRGRGPDAGASVDGTAMALSLGASAINQSGALESLNAIPGLSGVSLGAEGSDDDMAATISAYVGERLYLSYGVGIYEPVNALTARLYLRSRLWLEVVSRLESSFDLYYRFDIE</sequence>
<evidence type="ECO:0000313" key="6">
    <source>
        <dbReference type="EMBL" id="WOJ94319.1"/>
    </source>
</evidence>
<name>A0ABZ0I664_9GAMM</name>
<feature type="domain" description="Translocation and assembly module TamB C-terminal" evidence="5">
    <location>
        <begin position="770"/>
        <end position="1069"/>
    </location>
</feature>
<proteinExistence type="predicted"/>
<protein>
    <submittedName>
        <fullName evidence="6">Translocation/assembly module TamB domain-containing protein</fullName>
    </submittedName>
</protein>
<accession>A0ABZ0I664</accession>
<keyword evidence="2" id="KW-0812">Transmembrane</keyword>
<dbReference type="PANTHER" id="PTHR36985">
    <property type="entry name" value="TRANSLOCATION AND ASSEMBLY MODULE SUBUNIT TAMB"/>
    <property type="match status" value="1"/>
</dbReference>
<dbReference type="Proteomes" id="UP001626537">
    <property type="component" value="Chromosome"/>
</dbReference>
<evidence type="ECO:0000259" key="5">
    <source>
        <dbReference type="Pfam" id="PF04357"/>
    </source>
</evidence>
<evidence type="ECO:0000256" key="3">
    <source>
        <dbReference type="ARBA" id="ARBA00022989"/>
    </source>
</evidence>
<evidence type="ECO:0000313" key="7">
    <source>
        <dbReference type="Proteomes" id="UP001626537"/>
    </source>
</evidence>
<reference evidence="6 7" key="1">
    <citation type="submission" date="2023-10" db="EMBL/GenBank/DDBJ databases">
        <title>Two novel species belonging to the OM43/NOR5 clade.</title>
        <authorList>
            <person name="Park M."/>
        </authorList>
    </citation>
    <scope>NUCLEOTIDE SEQUENCE [LARGE SCALE GENOMIC DNA]</scope>
    <source>
        <strain evidence="6 7">IMCC43200</strain>
    </source>
</reference>
<organism evidence="6 7">
    <name type="scientific">Congregibacter variabilis</name>
    <dbReference type="NCBI Taxonomy" id="3081200"/>
    <lineage>
        <taxon>Bacteria</taxon>
        <taxon>Pseudomonadati</taxon>
        <taxon>Pseudomonadota</taxon>
        <taxon>Gammaproteobacteria</taxon>
        <taxon>Cellvibrionales</taxon>
        <taxon>Halieaceae</taxon>
        <taxon>Congregibacter</taxon>
    </lineage>
</organism>
<comment type="subcellular location">
    <subcellularLocation>
        <location evidence="1">Membrane</location>
        <topology evidence="1">Single-pass membrane protein</topology>
    </subcellularLocation>
</comment>
<gene>
    <name evidence="6" type="ORF">R0135_03950</name>
</gene>
<keyword evidence="7" id="KW-1185">Reference proteome</keyword>
<dbReference type="Pfam" id="PF04357">
    <property type="entry name" value="TamB"/>
    <property type="match status" value="1"/>
</dbReference>
<dbReference type="RefSeq" id="WP_407348955.1">
    <property type="nucleotide sequence ID" value="NZ_CP136864.1"/>
</dbReference>
<dbReference type="InterPro" id="IPR007452">
    <property type="entry name" value="TamB_C"/>
</dbReference>
<dbReference type="PANTHER" id="PTHR36985:SF1">
    <property type="entry name" value="TRANSLOCATION AND ASSEMBLY MODULE SUBUNIT TAMB"/>
    <property type="match status" value="1"/>
</dbReference>